<dbReference type="GO" id="GO:0032784">
    <property type="term" value="P:regulation of DNA-templated transcription elongation"/>
    <property type="evidence" value="ECO:0007669"/>
    <property type="project" value="InterPro"/>
</dbReference>
<evidence type="ECO:0000313" key="10">
    <source>
        <dbReference type="EMBL" id="SMY02446.1"/>
    </source>
</evidence>
<dbReference type="InterPro" id="IPR014722">
    <property type="entry name" value="Rib_uL2_dom2"/>
</dbReference>
<dbReference type="PANTHER" id="PTHR30265:SF2">
    <property type="entry name" value="TRANSCRIPTION TERMINATION_ANTITERMINATION PROTEIN NUSG"/>
    <property type="match status" value="1"/>
</dbReference>
<dbReference type="RefSeq" id="WP_101621137.1">
    <property type="nucleotide sequence ID" value="NZ_FXZE01000027.1"/>
</dbReference>
<evidence type="ECO:0000256" key="2">
    <source>
        <dbReference type="ARBA" id="ARBA00022814"/>
    </source>
</evidence>
<dbReference type="InterPro" id="IPR001062">
    <property type="entry name" value="Transcrpt_antiterm_NusG"/>
</dbReference>
<keyword evidence="11" id="KW-1185">Reference proteome</keyword>
<evidence type="ECO:0000256" key="4">
    <source>
        <dbReference type="ARBA" id="ARBA00023163"/>
    </source>
</evidence>
<keyword evidence="1 5" id="KW-0806">Transcription termination</keyword>
<evidence type="ECO:0000256" key="8">
    <source>
        <dbReference type="SAM" id="MobiDB-lite"/>
    </source>
</evidence>
<comment type="function">
    <text evidence="5 7">Participates in transcription elongation, termination and antitermination.</text>
</comment>
<dbReference type="PANTHER" id="PTHR30265">
    <property type="entry name" value="RHO-INTERACTING TRANSCRIPTION TERMINATION FACTOR NUSG"/>
    <property type="match status" value="1"/>
</dbReference>
<dbReference type="InterPro" id="IPR043425">
    <property type="entry name" value="NusG-like"/>
</dbReference>
<feature type="region of interest" description="Disordered" evidence="8">
    <location>
        <begin position="1"/>
        <end position="116"/>
    </location>
</feature>
<dbReference type="InterPro" id="IPR036735">
    <property type="entry name" value="NGN_dom_sf"/>
</dbReference>
<keyword evidence="3 5" id="KW-0805">Transcription regulation</keyword>
<accession>A0A2H1KRR2</accession>
<organism evidence="10 11">
    <name type="scientific">Brevibacterium antiquum</name>
    <dbReference type="NCBI Taxonomy" id="234835"/>
    <lineage>
        <taxon>Bacteria</taxon>
        <taxon>Bacillati</taxon>
        <taxon>Actinomycetota</taxon>
        <taxon>Actinomycetes</taxon>
        <taxon>Micrococcales</taxon>
        <taxon>Brevibacteriaceae</taxon>
        <taxon>Brevibacterium</taxon>
    </lineage>
</organism>
<evidence type="ECO:0000256" key="1">
    <source>
        <dbReference type="ARBA" id="ARBA00022472"/>
    </source>
</evidence>
<dbReference type="GO" id="GO:0031564">
    <property type="term" value="P:transcription antitermination"/>
    <property type="evidence" value="ECO:0007669"/>
    <property type="project" value="UniProtKB-UniRule"/>
</dbReference>
<dbReference type="AlphaFoldDB" id="A0A2H1KRR2"/>
<evidence type="ECO:0000313" key="11">
    <source>
        <dbReference type="Proteomes" id="UP000234342"/>
    </source>
</evidence>
<protein>
    <recommendedName>
        <fullName evidence="5 6">Transcription termination/antitermination protein NusG</fullName>
    </recommendedName>
</protein>
<dbReference type="PRINTS" id="PR00338">
    <property type="entry name" value="NUSGTNSCPFCT"/>
</dbReference>
<dbReference type="NCBIfam" id="TIGR00922">
    <property type="entry name" value="nusG"/>
    <property type="match status" value="1"/>
</dbReference>
<feature type="compositionally biased region" description="Acidic residues" evidence="8">
    <location>
        <begin position="91"/>
        <end position="114"/>
    </location>
</feature>
<sequence>MSDTSSPEQETPETQSATPEESSVAPVVEDVENETSAVSADDAPAEDAPAGEASTADAVSDETVAADAASDDESAAADSDEVASDDGAAVDSDEATADSDETVEEPAEDEVDPAEEFKSELRMQEGDWYVIHSYAGYENRVKQNLENRSISLNLEEFIFESQVPMEDVVEIKNGQRKQVRRVRIPGYVLVRMELTDESWGAVRHTPGVTGFVGNAYDPTPLSIDEVFTMLAPIFEERQAEAAAAEGVQAEQAAKSAPITEVEYEVGESVLVKEGSFEGHPATIQEIRPESQKLTVLLSIFERDVPVELSFDQVSKL</sequence>
<dbReference type="SUPFAM" id="SSF50104">
    <property type="entry name" value="Translation proteins SH3-like domain"/>
    <property type="match status" value="1"/>
</dbReference>
<proteinExistence type="inferred from homology"/>
<dbReference type="InterPro" id="IPR008991">
    <property type="entry name" value="Translation_prot_SH3-like_sf"/>
</dbReference>
<keyword evidence="2 5" id="KW-0889">Transcription antitermination</keyword>
<dbReference type="GO" id="GO:0005829">
    <property type="term" value="C:cytosol"/>
    <property type="evidence" value="ECO:0007669"/>
    <property type="project" value="TreeGrafter"/>
</dbReference>
<comment type="similarity">
    <text evidence="5 7">Belongs to the NusG family.</text>
</comment>
<dbReference type="HAMAP" id="MF_00948">
    <property type="entry name" value="NusG"/>
    <property type="match status" value="1"/>
</dbReference>
<name>A0A2H1KRR2_9MICO</name>
<feature type="compositionally biased region" description="Acidic residues" evidence="8">
    <location>
        <begin position="69"/>
        <end position="84"/>
    </location>
</feature>
<dbReference type="Proteomes" id="UP000234342">
    <property type="component" value="Unassembled WGS sequence"/>
</dbReference>
<evidence type="ECO:0000256" key="7">
    <source>
        <dbReference type="RuleBase" id="RU000538"/>
    </source>
</evidence>
<dbReference type="GO" id="GO:0006354">
    <property type="term" value="P:DNA-templated transcription elongation"/>
    <property type="evidence" value="ECO:0007669"/>
    <property type="project" value="UniProtKB-UniRule"/>
</dbReference>
<dbReference type="SUPFAM" id="SSF82679">
    <property type="entry name" value="N-utilization substance G protein NusG, N-terminal domain"/>
    <property type="match status" value="1"/>
</dbReference>
<dbReference type="Pfam" id="PF02357">
    <property type="entry name" value="NusG"/>
    <property type="match status" value="1"/>
</dbReference>
<feature type="compositionally biased region" description="Low complexity" evidence="8">
    <location>
        <begin position="36"/>
        <end position="68"/>
    </location>
</feature>
<dbReference type="CDD" id="cd06091">
    <property type="entry name" value="KOW_NusG"/>
    <property type="match status" value="1"/>
</dbReference>
<evidence type="ECO:0000256" key="6">
    <source>
        <dbReference type="NCBIfam" id="TIGR00922"/>
    </source>
</evidence>
<dbReference type="EMBL" id="FXZE01000027">
    <property type="protein sequence ID" value="SMY02446.1"/>
    <property type="molecule type" value="Genomic_DNA"/>
</dbReference>
<reference evidence="11" key="1">
    <citation type="submission" date="2017-03" db="EMBL/GenBank/DDBJ databases">
        <authorList>
            <person name="Monnet C."/>
        </authorList>
    </citation>
    <scope>NUCLEOTIDE SEQUENCE [LARGE SCALE GENOMIC DNA]</scope>
    <source>
        <strain evidence="11">P10</strain>
    </source>
</reference>
<feature type="domain" description="NusG-like N-terminal" evidence="9">
    <location>
        <begin position="125"/>
        <end position="233"/>
    </location>
</feature>
<dbReference type="Gene3D" id="2.30.30.30">
    <property type="match status" value="1"/>
</dbReference>
<evidence type="ECO:0000259" key="9">
    <source>
        <dbReference type="SMART" id="SM00738"/>
    </source>
</evidence>
<dbReference type="InterPro" id="IPR047050">
    <property type="entry name" value="NGN"/>
</dbReference>
<dbReference type="FunFam" id="3.30.70.940:FF:000002">
    <property type="entry name" value="Transcription termination/antitermination protein NusG"/>
    <property type="match status" value="1"/>
</dbReference>
<keyword evidence="4 5" id="KW-0804">Transcription</keyword>
<evidence type="ECO:0000256" key="3">
    <source>
        <dbReference type="ARBA" id="ARBA00023015"/>
    </source>
</evidence>
<dbReference type="GO" id="GO:0006353">
    <property type="term" value="P:DNA-templated transcription termination"/>
    <property type="evidence" value="ECO:0007669"/>
    <property type="project" value="UniProtKB-UniRule"/>
</dbReference>
<dbReference type="CDD" id="cd09891">
    <property type="entry name" value="NGN_Bact_1"/>
    <property type="match status" value="1"/>
</dbReference>
<dbReference type="SMART" id="SM00738">
    <property type="entry name" value="NGN"/>
    <property type="match status" value="1"/>
</dbReference>
<evidence type="ECO:0000256" key="5">
    <source>
        <dbReference type="HAMAP-Rule" id="MF_00948"/>
    </source>
</evidence>
<feature type="compositionally biased region" description="Polar residues" evidence="8">
    <location>
        <begin position="1"/>
        <end position="21"/>
    </location>
</feature>
<gene>
    <name evidence="5" type="primary">nusG</name>
    <name evidence="10" type="ORF">BANT10_03394</name>
</gene>
<dbReference type="InterPro" id="IPR006645">
    <property type="entry name" value="NGN-like_dom"/>
</dbReference>
<dbReference type="Gene3D" id="3.30.70.940">
    <property type="entry name" value="NusG, N-terminal domain"/>
    <property type="match status" value="1"/>
</dbReference>